<evidence type="ECO:0000256" key="7">
    <source>
        <dbReference type="ARBA" id="ARBA00022989"/>
    </source>
</evidence>
<evidence type="ECO:0000256" key="12">
    <source>
        <dbReference type="PIRSR" id="PIRSR602401-1"/>
    </source>
</evidence>
<keyword evidence="5" id="KW-0812">Transmembrane</keyword>
<evidence type="ECO:0000256" key="9">
    <source>
        <dbReference type="ARBA" id="ARBA00023004"/>
    </source>
</evidence>
<evidence type="ECO:0000256" key="2">
    <source>
        <dbReference type="ARBA" id="ARBA00004167"/>
    </source>
</evidence>
<keyword evidence="9 12" id="KW-0408">Iron</keyword>
<evidence type="ECO:0000313" key="16">
    <source>
        <dbReference type="Proteomes" id="UP001634393"/>
    </source>
</evidence>
<evidence type="ECO:0000256" key="11">
    <source>
        <dbReference type="ARBA" id="ARBA00023136"/>
    </source>
</evidence>
<feature type="binding site" description="axial binding residue" evidence="12">
    <location>
        <position position="449"/>
    </location>
    <ligand>
        <name>heme</name>
        <dbReference type="ChEBI" id="CHEBI:30413"/>
    </ligand>
    <ligandPart>
        <name>Fe</name>
        <dbReference type="ChEBI" id="CHEBI:18248"/>
    </ligandPart>
</feature>
<keyword evidence="10 13" id="KW-0503">Monooxygenase</keyword>
<dbReference type="CDD" id="cd11072">
    <property type="entry name" value="CYP71-like"/>
    <property type="match status" value="1"/>
</dbReference>
<comment type="caution">
    <text evidence="15">The sequence shown here is derived from an EMBL/GenBank/DDBJ whole genome shotgun (WGS) entry which is preliminary data.</text>
</comment>
<evidence type="ECO:0000256" key="5">
    <source>
        <dbReference type="ARBA" id="ARBA00022692"/>
    </source>
</evidence>
<feature type="chain" id="PRO_5044870256" description="Cytochrome P450" evidence="14">
    <location>
        <begin position="25"/>
        <end position="507"/>
    </location>
</feature>
<dbReference type="EMBL" id="JBJXBP010000006">
    <property type="protein sequence ID" value="KAL3825585.1"/>
    <property type="molecule type" value="Genomic_DNA"/>
</dbReference>
<keyword evidence="4 12" id="KW-0349">Heme</keyword>
<keyword evidence="8 13" id="KW-0560">Oxidoreductase</keyword>
<evidence type="ECO:0000256" key="10">
    <source>
        <dbReference type="ARBA" id="ARBA00023033"/>
    </source>
</evidence>
<dbReference type="Pfam" id="PF00067">
    <property type="entry name" value="p450"/>
    <property type="match status" value="1"/>
</dbReference>
<comment type="cofactor">
    <cofactor evidence="1 12">
        <name>heme</name>
        <dbReference type="ChEBI" id="CHEBI:30413"/>
    </cofactor>
</comment>
<dbReference type="PANTHER" id="PTHR47955">
    <property type="entry name" value="CYTOCHROME P450 FAMILY 71 PROTEIN"/>
    <property type="match status" value="1"/>
</dbReference>
<evidence type="ECO:0000313" key="15">
    <source>
        <dbReference type="EMBL" id="KAL3825585.1"/>
    </source>
</evidence>
<gene>
    <name evidence="15" type="ORF">ACJIZ3_021614</name>
</gene>
<dbReference type="SUPFAM" id="SSF48264">
    <property type="entry name" value="Cytochrome P450"/>
    <property type="match status" value="1"/>
</dbReference>
<keyword evidence="7" id="KW-1133">Transmembrane helix</keyword>
<keyword evidence="11" id="KW-0472">Membrane</keyword>
<keyword evidence="6 12" id="KW-0479">Metal-binding</keyword>
<dbReference type="InterPro" id="IPR001128">
    <property type="entry name" value="Cyt_P450"/>
</dbReference>
<dbReference type="Proteomes" id="UP001634393">
    <property type="component" value="Unassembled WGS sequence"/>
</dbReference>
<dbReference type="Gene3D" id="1.10.630.10">
    <property type="entry name" value="Cytochrome P450"/>
    <property type="match status" value="1"/>
</dbReference>
<evidence type="ECO:0000256" key="3">
    <source>
        <dbReference type="ARBA" id="ARBA00010617"/>
    </source>
</evidence>
<evidence type="ECO:0000256" key="6">
    <source>
        <dbReference type="ARBA" id="ARBA00022723"/>
    </source>
</evidence>
<reference evidence="15 16" key="1">
    <citation type="submission" date="2024-12" db="EMBL/GenBank/DDBJ databases">
        <title>The unique morphological basis and parallel evolutionary history of personate flowers in Penstemon.</title>
        <authorList>
            <person name="Depatie T.H."/>
            <person name="Wessinger C.A."/>
        </authorList>
    </citation>
    <scope>NUCLEOTIDE SEQUENCE [LARGE SCALE GENOMIC DNA]</scope>
    <source>
        <strain evidence="15">WTNN_2</strain>
        <tissue evidence="15">Leaf</tissue>
    </source>
</reference>
<sequence length="507" mass="58337">MESTSVLLLLPIVLLIILLSVIKKERPLKARNPPGPRGLPIIGNLHQLKQPLHEYFWQLSKKYGPLFYMKLGSRPVLVANSSRMAQEILKTQDLIFCSRPKLLAFKKLSYEFFDIALAPYGEYWRDMRKVCVLHLLSAKRVHSFRPIREDEVSRMIQKISQKASSFETVNLSEMIVFLTSTTICRVAFGKRYEQGSGESVRFNHLIHEFQAALSCFYWTDYIPLIGWVDKIMGKIDNLDKIFNEWDMFYQQLIDEHLDPNRTKTTDDDVIDILLQLREEGSGSSFRLNVNHIKAILGNVYFASADTISTTMVWAMTALIKNPKAMKKAQEEIRALTTLREKQMVEEEDIEAAGLPYLNAVIKEALRMYTTLPLLLPRETMTTCTLDGFEIPAKTLVYMNVWAVGNDPLVWENPKDFMPERFLDDERKLSMDLKGHDFELMPFGVGRRGCPGITMALATMQLVLANLLYLFDWDLPNGMKKEDVDTEIFPGMTSHKKNPLCVVARKMY</sequence>
<evidence type="ECO:0008006" key="17">
    <source>
        <dbReference type="Google" id="ProtNLM"/>
    </source>
</evidence>
<accession>A0ABD3SM61</accession>
<organism evidence="15 16">
    <name type="scientific">Penstemon smallii</name>
    <dbReference type="NCBI Taxonomy" id="265156"/>
    <lineage>
        <taxon>Eukaryota</taxon>
        <taxon>Viridiplantae</taxon>
        <taxon>Streptophyta</taxon>
        <taxon>Embryophyta</taxon>
        <taxon>Tracheophyta</taxon>
        <taxon>Spermatophyta</taxon>
        <taxon>Magnoliopsida</taxon>
        <taxon>eudicotyledons</taxon>
        <taxon>Gunneridae</taxon>
        <taxon>Pentapetalae</taxon>
        <taxon>asterids</taxon>
        <taxon>lamiids</taxon>
        <taxon>Lamiales</taxon>
        <taxon>Plantaginaceae</taxon>
        <taxon>Cheloneae</taxon>
        <taxon>Penstemon</taxon>
    </lineage>
</organism>
<keyword evidence="14" id="KW-0732">Signal</keyword>
<dbReference type="PROSITE" id="PS00086">
    <property type="entry name" value="CYTOCHROME_P450"/>
    <property type="match status" value="1"/>
</dbReference>
<comment type="subcellular location">
    <subcellularLocation>
        <location evidence="2">Membrane</location>
        <topology evidence="2">Single-pass membrane protein</topology>
    </subcellularLocation>
</comment>
<evidence type="ECO:0000256" key="1">
    <source>
        <dbReference type="ARBA" id="ARBA00001971"/>
    </source>
</evidence>
<dbReference type="GO" id="GO:0046872">
    <property type="term" value="F:metal ion binding"/>
    <property type="evidence" value="ECO:0007669"/>
    <property type="project" value="UniProtKB-KW"/>
</dbReference>
<dbReference type="GO" id="GO:0016020">
    <property type="term" value="C:membrane"/>
    <property type="evidence" value="ECO:0007669"/>
    <property type="project" value="UniProtKB-SubCell"/>
</dbReference>
<dbReference type="PANTHER" id="PTHR47955:SF22">
    <property type="entry name" value="CYTOCHROME P450 83B1-LIKE"/>
    <property type="match status" value="1"/>
</dbReference>
<name>A0ABD3SM61_9LAMI</name>
<evidence type="ECO:0000256" key="8">
    <source>
        <dbReference type="ARBA" id="ARBA00023002"/>
    </source>
</evidence>
<dbReference type="PRINTS" id="PR00463">
    <property type="entry name" value="EP450I"/>
</dbReference>
<feature type="signal peptide" evidence="14">
    <location>
        <begin position="1"/>
        <end position="24"/>
    </location>
</feature>
<dbReference type="PRINTS" id="PR00385">
    <property type="entry name" value="P450"/>
</dbReference>
<dbReference type="InterPro" id="IPR002401">
    <property type="entry name" value="Cyt_P450_E_grp-I"/>
</dbReference>
<proteinExistence type="inferred from homology"/>
<dbReference type="GO" id="GO:0004497">
    <property type="term" value="F:monooxygenase activity"/>
    <property type="evidence" value="ECO:0007669"/>
    <property type="project" value="UniProtKB-KW"/>
</dbReference>
<comment type="similarity">
    <text evidence="3 13">Belongs to the cytochrome P450 family.</text>
</comment>
<protein>
    <recommendedName>
        <fullName evidence="17">Cytochrome P450</fullName>
    </recommendedName>
</protein>
<keyword evidence="16" id="KW-1185">Reference proteome</keyword>
<dbReference type="InterPro" id="IPR017972">
    <property type="entry name" value="Cyt_P450_CS"/>
</dbReference>
<evidence type="ECO:0000256" key="13">
    <source>
        <dbReference type="RuleBase" id="RU000461"/>
    </source>
</evidence>
<dbReference type="InterPro" id="IPR036396">
    <property type="entry name" value="Cyt_P450_sf"/>
</dbReference>
<evidence type="ECO:0000256" key="14">
    <source>
        <dbReference type="SAM" id="SignalP"/>
    </source>
</evidence>
<dbReference type="AlphaFoldDB" id="A0ABD3SM61"/>
<dbReference type="FunFam" id="1.10.630.10:FF:000011">
    <property type="entry name" value="Cytochrome P450 83B1"/>
    <property type="match status" value="1"/>
</dbReference>
<evidence type="ECO:0000256" key="4">
    <source>
        <dbReference type="ARBA" id="ARBA00022617"/>
    </source>
</evidence>